<dbReference type="Pfam" id="PF03020">
    <property type="entry name" value="LEM"/>
    <property type="match status" value="1"/>
</dbReference>
<feature type="compositionally biased region" description="Polar residues" evidence="8">
    <location>
        <begin position="58"/>
        <end position="77"/>
    </location>
</feature>
<dbReference type="Pfam" id="PF24567">
    <property type="entry name" value="ANKLE2_3rd"/>
    <property type="match status" value="1"/>
</dbReference>
<keyword evidence="4" id="KW-0256">Endoplasmic reticulum</keyword>
<dbReference type="GO" id="GO:0005783">
    <property type="term" value="C:endoplasmic reticulum"/>
    <property type="evidence" value="ECO:0007669"/>
    <property type="project" value="UniProtKB-SubCell"/>
</dbReference>
<dbReference type="GO" id="GO:0051721">
    <property type="term" value="F:protein phosphatase 2A binding"/>
    <property type="evidence" value="ECO:0007669"/>
    <property type="project" value="TreeGrafter"/>
</dbReference>
<dbReference type="InterPro" id="IPR036770">
    <property type="entry name" value="Ankyrin_rpt-contain_sf"/>
</dbReference>
<evidence type="ECO:0000256" key="3">
    <source>
        <dbReference type="ARBA" id="ARBA00022618"/>
    </source>
</evidence>
<dbReference type="SUPFAM" id="SSF63451">
    <property type="entry name" value="LEM domain"/>
    <property type="match status" value="1"/>
</dbReference>
<reference evidence="10" key="1">
    <citation type="journal article" date="2023" name="Mol. Biol. Evol.">
        <title>Third-Generation Sequencing Reveals the Adaptive Role of the Epigenome in Three Deep-Sea Polychaetes.</title>
        <authorList>
            <person name="Perez M."/>
            <person name="Aroh O."/>
            <person name="Sun Y."/>
            <person name="Lan Y."/>
            <person name="Juniper S.K."/>
            <person name="Young C.R."/>
            <person name="Angers B."/>
            <person name="Qian P.Y."/>
        </authorList>
    </citation>
    <scope>NUCLEOTIDE SEQUENCE</scope>
    <source>
        <strain evidence="10">P08H-3</strain>
    </source>
</reference>
<dbReference type="Gene3D" id="1.25.40.20">
    <property type="entry name" value="Ankyrin repeat-containing domain"/>
    <property type="match status" value="1"/>
</dbReference>
<dbReference type="GO" id="GO:0051301">
    <property type="term" value="P:cell division"/>
    <property type="evidence" value="ECO:0007669"/>
    <property type="project" value="UniProtKB-KW"/>
</dbReference>
<feature type="region of interest" description="Disordered" evidence="8">
    <location>
        <begin position="52"/>
        <end position="78"/>
    </location>
</feature>
<dbReference type="PANTHER" id="PTHR12349:SF4">
    <property type="entry name" value="ANKYRIN REPEAT AND LEM DOMAIN-CONTAINING PROTEIN 2"/>
    <property type="match status" value="1"/>
</dbReference>
<dbReference type="SMART" id="SM00540">
    <property type="entry name" value="LEM"/>
    <property type="match status" value="1"/>
</dbReference>
<protein>
    <recommendedName>
        <fullName evidence="9">LEM domain-containing protein</fullName>
    </recommendedName>
</protein>
<evidence type="ECO:0000313" key="10">
    <source>
        <dbReference type="EMBL" id="KAK2160893.1"/>
    </source>
</evidence>
<comment type="similarity">
    <text evidence="2">Belongs to the ANKLE2 family.</text>
</comment>
<dbReference type="Proteomes" id="UP001208570">
    <property type="component" value="Unassembled WGS sequence"/>
</dbReference>
<keyword evidence="11" id="KW-1185">Reference proteome</keyword>
<dbReference type="Gene3D" id="1.10.720.40">
    <property type="match status" value="1"/>
</dbReference>
<sequence>MDKIKVLTDEELVARLKEQGQQTGPITASTRSVFQQKLHRCLDPSLPAPLAESEDIISESSKPSTVSSDEKVSTQPLAESPVKESIYYGIQLPPEASAEYDRVFVFTDKQEALRQLKLFPGSRFKPFCSKQDAENFSRGLSDISIKASPKPFVNQINFRLMPSNPPAVESSAFRSVKTQDLVKLRKFLEKGDLHEARKLIWSNPRYLVSSGDTPTILQEGFRYNALHVAAMKNQPKSAQLILETVENPHFMQLLYPGEPEQTRDARIQFLVDLYLNTPDKGLGETALHFACKFGHAEVVKILAAHPKIERNRRNKYEDTPADLICTRSKQPAGSELKNRIKELLQDHYYVHLWRSEDNSTPPHVAEPWSPTADVNSTITSPNKMSSPLSPVMNRTIIPGSPRESPVSIKAVAGPMSAAQAKRFRRTWLTPPCSSPQERKHIADVKRKDSDKGLERIGRNVAHTMGIAWSEYWDFLGCYADFSSEEGLEKLENYLRERSDCIQRQQMLETDLNMVSTKLNQLNLSSPDFHSCSIKDDLDANAKRSDASAQIATRNSDYWHTDDIPMIDDSDNDSDTDTFYTAVDHVDSDVESLFTPPQSPSRELKVSKYFIYGSEPSKMDLDVIRSLEEANLNENRYPHIIEWRRNVSCYKEEDAARWGTPHHIRAAIQYRITSSTDKILYSPLLEPYSPVSSDRSFSPSSASSDSENSIDNINHIRVNLYSSFQSEKHIL</sequence>
<evidence type="ECO:0000256" key="4">
    <source>
        <dbReference type="ARBA" id="ARBA00022824"/>
    </source>
</evidence>
<evidence type="ECO:0000256" key="8">
    <source>
        <dbReference type="SAM" id="MobiDB-lite"/>
    </source>
</evidence>
<evidence type="ECO:0000256" key="5">
    <source>
        <dbReference type="ARBA" id="ARBA00023043"/>
    </source>
</evidence>
<dbReference type="EMBL" id="JAODUP010000125">
    <property type="protein sequence ID" value="KAK2160893.1"/>
    <property type="molecule type" value="Genomic_DNA"/>
</dbReference>
<feature type="region of interest" description="Disordered" evidence="8">
    <location>
        <begin position="688"/>
        <end position="707"/>
    </location>
</feature>
<dbReference type="PANTHER" id="PTHR12349">
    <property type="entry name" value="ANKYRIN REPEAT AND LEM DOMAIN-CONTAINING PROTEIN 2"/>
    <property type="match status" value="1"/>
</dbReference>
<dbReference type="SMART" id="SM00248">
    <property type="entry name" value="ANK"/>
    <property type="match status" value="2"/>
</dbReference>
<dbReference type="GO" id="GO:0007399">
    <property type="term" value="P:nervous system development"/>
    <property type="evidence" value="ECO:0007669"/>
    <property type="project" value="UniProtKB-ARBA"/>
</dbReference>
<comment type="subcellular location">
    <subcellularLocation>
        <location evidence="1">Endoplasmic reticulum</location>
    </subcellularLocation>
</comment>
<dbReference type="CDD" id="cd12934">
    <property type="entry name" value="LEM"/>
    <property type="match status" value="1"/>
</dbReference>
<evidence type="ECO:0000259" key="9">
    <source>
        <dbReference type="PROSITE" id="PS50954"/>
    </source>
</evidence>
<dbReference type="InterPro" id="IPR002110">
    <property type="entry name" value="Ankyrin_rpt"/>
</dbReference>
<gene>
    <name evidence="10" type="ORF">LSH36_125g01050</name>
</gene>
<dbReference type="InterPro" id="IPR003887">
    <property type="entry name" value="LEM_dom"/>
</dbReference>
<name>A0AAD9JWY1_9ANNE</name>
<dbReference type="PROSITE" id="PS50954">
    <property type="entry name" value="LEM"/>
    <property type="match status" value="1"/>
</dbReference>
<dbReference type="AlphaFoldDB" id="A0AAD9JWY1"/>
<evidence type="ECO:0000256" key="2">
    <source>
        <dbReference type="ARBA" id="ARBA00007597"/>
    </source>
</evidence>
<proteinExistence type="inferred from homology"/>
<evidence type="ECO:0000256" key="1">
    <source>
        <dbReference type="ARBA" id="ARBA00004240"/>
    </source>
</evidence>
<keyword evidence="5 7" id="KW-0040">ANK repeat</keyword>
<evidence type="ECO:0000256" key="7">
    <source>
        <dbReference type="PROSITE-ProRule" id="PRU00023"/>
    </source>
</evidence>
<keyword evidence="3" id="KW-0132">Cell division</keyword>
<dbReference type="InterPro" id="IPR011015">
    <property type="entry name" value="LEM/LEM-like_dom_sf"/>
</dbReference>
<dbReference type="InterPro" id="IPR056237">
    <property type="entry name" value="ANKLE2_3rd"/>
</dbReference>
<dbReference type="Pfam" id="PF12796">
    <property type="entry name" value="Ank_2"/>
    <property type="match status" value="1"/>
</dbReference>
<comment type="caution">
    <text evidence="10">The sequence shown here is derived from an EMBL/GenBank/DDBJ whole genome shotgun (WGS) entry which is preliminary data.</text>
</comment>
<organism evidence="10 11">
    <name type="scientific">Paralvinella palmiformis</name>
    <dbReference type="NCBI Taxonomy" id="53620"/>
    <lineage>
        <taxon>Eukaryota</taxon>
        <taxon>Metazoa</taxon>
        <taxon>Spiralia</taxon>
        <taxon>Lophotrochozoa</taxon>
        <taxon>Annelida</taxon>
        <taxon>Polychaeta</taxon>
        <taxon>Sedentaria</taxon>
        <taxon>Canalipalpata</taxon>
        <taxon>Terebellida</taxon>
        <taxon>Terebelliformia</taxon>
        <taxon>Alvinellidae</taxon>
        <taxon>Paralvinella</taxon>
    </lineage>
</organism>
<dbReference type="GO" id="GO:0031468">
    <property type="term" value="P:nuclear membrane reassembly"/>
    <property type="evidence" value="ECO:0007669"/>
    <property type="project" value="UniProtKB-ARBA"/>
</dbReference>
<evidence type="ECO:0000313" key="11">
    <source>
        <dbReference type="Proteomes" id="UP001208570"/>
    </source>
</evidence>
<dbReference type="PROSITE" id="PS50297">
    <property type="entry name" value="ANK_REP_REGION"/>
    <property type="match status" value="1"/>
</dbReference>
<keyword evidence="6" id="KW-0131">Cell cycle</keyword>
<evidence type="ECO:0000256" key="6">
    <source>
        <dbReference type="ARBA" id="ARBA00023306"/>
    </source>
</evidence>
<feature type="domain" description="LEM" evidence="9">
    <location>
        <begin position="1"/>
        <end position="45"/>
    </location>
</feature>
<dbReference type="PROSITE" id="PS50088">
    <property type="entry name" value="ANK_REPEAT"/>
    <property type="match status" value="1"/>
</dbReference>
<dbReference type="FunFam" id="1.25.40.20:FF:000072">
    <property type="entry name" value="Ankyrin repeat and LEM domain containing 2"/>
    <property type="match status" value="1"/>
</dbReference>
<accession>A0AAD9JWY1</accession>
<dbReference type="SUPFAM" id="SSF48403">
    <property type="entry name" value="Ankyrin repeat"/>
    <property type="match status" value="1"/>
</dbReference>
<feature type="repeat" description="ANK" evidence="7">
    <location>
        <begin position="282"/>
        <end position="302"/>
    </location>
</feature>